<evidence type="ECO:0000313" key="2">
    <source>
        <dbReference type="Proteomes" id="UP000075324"/>
    </source>
</evidence>
<name>A0A150N0A0_9BACL</name>
<dbReference type="AlphaFoldDB" id="A0A150N0A0"/>
<organism evidence="1 2">
    <name type="scientific">Parageobacillus toebii</name>
    <dbReference type="NCBI Taxonomy" id="153151"/>
    <lineage>
        <taxon>Bacteria</taxon>
        <taxon>Bacillati</taxon>
        <taxon>Bacillota</taxon>
        <taxon>Bacilli</taxon>
        <taxon>Bacillales</taxon>
        <taxon>Anoxybacillaceae</taxon>
        <taxon>Parageobacillus</taxon>
    </lineage>
</organism>
<dbReference type="EMBL" id="LQYW01000059">
    <property type="protein sequence ID" value="KYD30073.1"/>
    <property type="molecule type" value="Genomic_DNA"/>
</dbReference>
<proteinExistence type="predicted"/>
<comment type="caution">
    <text evidence="1">The sequence shown here is derived from an EMBL/GenBank/DDBJ whole genome shotgun (WGS) entry which is preliminary data.</text>
</comment>
<accession>A0A150N0A0</accession>
<evidence type="ECO:0000313" key="1">
    <source>
        <dbReference type="EMBL" id="KYD30073.1"/>
    </source>
</evidence>
<sequence>MIVKTNPLNRLSFSKDDDSFFDRGQKNAHFKQEKNLVEYVKRK</sequence>
<reference evidence="1 2" key="1">
    <citation type="submission" date="2016-01" db="EMBL/GenBank/DDBJ databases">
        <title>Draft Genome Sequences of Seven Thermophilic Sporeformers Isolated from Foods.</title>
        <authorList>
            <person name="Berendsen E.M."/>
            <person name="Wells-Bennik M.H."/>
            <person name="Krawcyk A.O."/>
            <person name="De Jong A."/>
            <person name="Holsappel S."/>
            <person name="Eijlander R.T."/>
            <person name="Kuipers O.P."/>
        </authorList>
    </citation>
    <scope>NUCLEOTIDE SEQUENCE [LARGE SCALE GENOMIC DNA]</scope>
    <source>
        <strain evidence="1 2">B4110</strain>
    </source>
</reference>
<dbReference type="Proteomes" id="UP000075324">
    <property type="component" value="Unassembled WGS sequence"/>
</dbReference>
<gene>
    <name evidence="1" type="ORF">B4110_2226</name>
</gene>
<protein>
    <submittedName>
        <fullName evidence="1">Uncharacterized protein</fullName>
    </submittedName>
</protein>